<organism evidence="1 2">
    <name type="scientific">Musa balbisiana</name>
    <name type="common">Banana</name>
    <dbReference type="NCBI Taxonomy" id="52838"/>
    <lineage>
        <taxon>Eukaryota</taxon>
        <taxon>Viridiplantae</taxon>
        <taxon>Streptophyta</taxon>
        <taxon>Embryophyta</taxon>
        <taxon>Tracheophyta</taxon>
        <taxon>Spermatophyta</taxon>
        <taxon>Magnoliopsida</taxon>
        <taxon>Liliopsida</taxon>
        <taxon>Zingiberales</taxon>
        <taxon>Musaceae</taxon>
        <taxon>Musa</taxon>
    </lineage>
</organism>
<name>A0A4S8JF46_MUSBA</name>
<keyword evidence="2" id="KW-1185">Reference proteome</keyword>
<proteinExistence type="predicted"/>
<dbReference type="EMBL" id="PYDT01000005">
    <property type="protein sequence ID" value="THU59794.1"/>
    <property type="molecule type" value="Genomic_DNA"/>
</dbReference>
<evidence type="ECO:0000313" key="2">
    <source>
        <dbReference type="Proteomes" id="UP000317650"/>
    </source>
</evidence>
<accession>A0A4S8JF46</accession>
<dbReference type="AlphaFoldDB" id="A0A4S8JF46"/>
<gene>
    <name evidence="1" type="ORF">C4D60_Mb07t05800</name>
</gene>
<protein>
    <submittedName>
        <fullName evidence="1">Uncharacterized protein</fullName>
    </submittedName>
</protein>
<sequence length="112" mass="12439">MRAAPSYLGKDGGRQRETQSAILLWRTLLTPAKEPLGFSFRPVRFPWANPLPSEGQSSCFGSSSFWGSVDSDLEVILDWSWRGFRFGRECGKGQILERFVGFLAGDGFEGSS</sequence>
<evidence type="ECO:0000313" key="1">
    <source>
        <dbReference type="EMBL" id="THU59794.1"/>
    </source>
</evidence>
<reference evidence="1 2" key="1">
    <citation type="journal article" date="2019" name="Nat. Plants">
        <title>Genome sequencing of Musa balbisiana reveals subgenome evolution and function divergence in polyploid bananas.</title>
        <authorList>
            <person name="Yao X."/>
        </authorList>
    </citation>
    <scope>NUCLEOTIDE SEQUENCE [LARGE SCALE GENOMIC DNA]</scope>
    <source>
        <strain evidence="2">cv. DH-PKW</strain>
        <tissue evidence="1">Leaves</tissue>
    </source>
</reference>
<dbReference type="Proteomes" id="UP000317650">
    <property type="component" value="Chromosome 7"/>
</dbReference>
<comment type="caution">
    <text evidence="1">The sequence shown here is derived from an EMBL/GenBank/DDBJ whole genome shotgun (WGS) entry which is preliminary data.</text>
</comment>